<dbReference type="EMBL" id="JAACXV010013744">
    <property type="protein sequence ID" value="KAF7272562.1"/>
    <property type="molecule type" value="Genomic_DNA"/>
</dbReference>
<dbReference type="InterPro" id="IPR011625">
    <property type="entry name" value="A2M_N_BRD"/>
</dbReference>
<dbReference type="Pfam" id="PF00207">
    <property type="entry name" value="A2M"/>
    <property type="match status" value="1"/>
</dbReference>
<keyword evidence="1" id="KW-0732">Signal</keyword>
<protein>
    <recommendedName>
        <fullName evidence="4">Alpha-2-macroglobulin domain-containing protein</fullName>
    </recommendedName>
</protein>
<dbReference type="InterPro" id="IPR001599">
    <property type="entry name" value="Macroglobln_a2"/>
</dbReference>
<reference evidence="5" key="1">
    <citation type="submission" date="2020-08" db="EMBL/GenBank/DDBJ databases">
        <title>Genome sequencing and assembly of the red palm weevil Rhynchophorus ferrugineus.</title>
        <authorList>
            <person name="Dias G.B."/>
            <person name="Bergman C.M."/>
            <person name="Manee M."/>
        </authorList>
    </citation>
    <scope>NUCLEOTIDE SEQUENCE</scope>
    <source>
        <strain evidence="5">AA-2017</strain>
        <tissue evidence="5">Whole larva</tissue>
    </source>
</reference>
<evidence type="ECO:0000256" key="2">
    <source>
        <dbReference type="ARBA" id="ARBA00022966"/>
    </source>
</evidence>
<evidence type="ECO:0000313" key="6">
    <source>
        <dbReference type="Proteomes" id="UP000625711"/>
    </source>
</evidence>
<dbReference type="SMART" id="SM01360">
    <property type="entry name" value="A2M"/>
    <property type="match status" value="1"/>
</dbReference>
<sequence>MAPVSQLLVYYVTAQGEPISDVISFNVKLFNKQVSVNIEEKEYWLPDQSVDLEIIAEPASLVCLLGGRAGASGDLRFDPRISEEPTPSPITGEVDFLEAGVSFFQRQCARRGNSGISAISYRQRGSGAGPSGSRRRPPESLVGGSPLDQLWMWTCFNYSSETSSTELSITTPKEAGKWSIWALTVSRAGLRFSAPVKLQVFRPLTVEFHLPPNLKVRETLEVDIKIGNNINSCIDPIFEK</sequence>
<evidence type="ECO:0000256" key="1">
    <source>
        <dbReference type="ARBA" id="ARBA00022729"/>
    </source>
</evidence>
<dbReference type="AlphaFoldDB" id="A0A834IEQ2"/>
<dbReference type="OrthoDB" id="2142040at2759"/>
<dbReference type="InterPro" id="IPR050473">
    <property type="entry name" value="A2M/Complement_sys"/>
</dbReference>
<evidence type="ECO:0000259" key="4">
    <source>
        <dbReference type="SMART" id="SM01360"/>
    </source>
</evidence>
<proteinExistence type="predicted"/>
<evidence type="ECO:0000256" key="3">
    <source>
        <dbReference type="SAM" id="MobiDB-lite"/>
    </source>
</evidence>
<feature type="region of interest" description="Disordered" evidence="3">
    <location>
        <begin position="120"/>
        <end position="143"/>
    </location>
</feature>
<comment type="caution">
    <text evidence="5">The sequence shown here is derived from an EMBL/GenBank/DDBJ whole genome shotgun (WGS) entry which is preliminary data.</text>
</comment>
<dbReference type="Pfam" id="PF07703">
    <property type="entry name" value="A2M_BRD"/>
    <property type="match status" value="1"/>
</dbReference>
<name>A0A834IEQ2_RHYFE</name>
<accession>A0A834IEQ2</accession>
<dbReference type="PANTHER" id="PTHR11412:SF136">
    <property type="entry name" value="CD109 ANTIGEN"/>
    <property type="match status" value="1"/>
</dbReference>
<feature type="domain" description="Alpha-2-macroglobulin" evidence="4">
    <location>
        <begin position="150"/>
        <end position="240"/>
    </location>
</feature>
<keyword evidence="6" id="KW-1185">Reference proteome</keyword>
<dbReference type="Proteomes" id="UP000625711">
    <property type="component" value="Unassembled WGS sequence"/>
</dbReference>
<gene>
    <name evidence="5" type="ORF">GWI33_014657</name>
</gene>
<keyword evidence="2" id="KW-0882">Thioester bond</keyword>
<dbReference type="PANTHER" id="PTHR11412">
    <property type="entry name" value="MACROGLOBULIN / COMPLEMENT"/>
    <property type="match status" value="1"/>
</dbReference>
<dbReference type="GO" id="GO:0004866">
    <property type="term" value="F:endopeptidase inhibitor activity"/>
    <property type="evidence" value="ECO:0007669"/>
    <property type="project" value="InterPro"/>
</dbReference>
<evidence type="ECO:0000313" key="5">
    <source>
        <dbReference type="EMBL" id="KAF7272562.1"/>
    </source>
</evidence>
<organism evidence="5 6">
    <name type="scientific">Rhynchophorus ferrugineus</name>
    <name type="common">Red palm weevil</name>
    <name type="synonym">Curculio ferrugineus</name>
    <dbReference type="NCBI Taxonomy" id="354439"/>
    <lineage>
        <taxon>Eukaryota</taxon>
        <taxon>Metazoa</taxon>
        <taxon>Ecdysozoa</taxon>
        <taxon>Arthropoda</taxon>
        <taxon>Hexapoda</taxon>
        <taxon>Insecta</taxon>
        <taxon>Pterygota</taxon>
        <taxon>Neoptera</taxon>
        <taxon>Endopterygota</taxon>
        <taxon>Coleoptera</taxon>
        <taxon>Polyphaga</taxon>
        <taxon>Cucujiformia</taxon>
        <taxon>Curculionidae</taxon>
        <taxon>Dryophthorinae</taxon>
        <taxon>Rhynchophorus</taxon>
    </lineage>
</organism>